<reference evidence="2 3" key="1">
    <citation type="journal article" date="2023" name="Mol. Ecol. Resour.">
        <title>Chromosome-level genome assembly of a triploid poplar Populus alba 'Berolinensis'.</title>
        <authorList>
            <person name="Chen S."/>
            <person name="Yu Y."/>
            <person name="Wang X."/>
            <person name="Wang S."/>
            <person name="Zhang T."/>
            <person name="Zhou Y."/>
            <person name="He R."/>
            <person name="Meng N."/>
            <person name="Wang Y."/>
            <person name="Liu W."/>
            <person name="Liu Z."/>
            <person name="Liu J."/>
            <person name="Guo Q."/>
            <person name="Huang H."/>
            <person name="Sederoff R.R."/>
            <person name="Wang G."/>
            <person name="Qu G."/>
            <person name="Chen S."/>
        </authorList>
    </citation>
    <scope>NUCLEOTIDE SEQUENCE [LARGE SCALE GENOMIC DNA]</scope>
    <source>
        <strain evidence="2">SC-2020</strain>
    </source>
</reference>
<comment type="caution">
    <text evidence="2">The sequence shown here is derived from an EMBL/GenBank/DDBJ whole genome shotgun (WGS) entry which is preliminary data.</text>
</comment>
<name>A0AAD6PU73_9ROSI</name>
<dbReference type="EMBL" id="JAQIZT010000016">
    <property type="protein sequence ID" value="KAJ6967957.1"/>
    <property type="molecule type" value="Genomic_DNA"/>
</dbReference>
<organism evidence="2 3">
    <name type="scientific">Populus alba x Populus x berolinensis</name>
    <dbReference type="NCBI Taxonomy" id="444605"/>
    <lineage>
        <taxon>Eukaryota</taxon>
        <taxon>Viridiplantae</taxon>
        <taxon>Streptophyta</taxon>
        <taxon>Embryophyta</taxon>
        <taxon>Tracheophyta</taxon>
        <taxon>Spermatophyta</taxon>
        <taxon>Magnoliopsida</taxon>
        <taxon>eudicotyledons</taxon>
        <taxon>Gunneridae</taxon>
        <taxon>Pentapetalae</taxon>
        <taxon>rosids</taxon>
        <taxon>fabids</taxon>
        <taxon>Malpighiales</taxon>
        <taxon>Salicaceae</taxon>
        <taxon>Saliceae</taxon>
        <taxon>Populus</taxon>
    </lineage>
</organism>
<sequence>MPSTESQDRRSPSGHPTETPTTGKKCCPRKKKQRKSFIRRLLCALCCCWPFGTCC</sequence>
<gene>
    <name evidence="2" type="ORF">NC653_036022</name>
</gene>
<dbReference type="Proteomes" id="UP001164929">
    <property type="component" value="Chromosome 16"/>
</dbReference>
<feature type="region of interest" description="Disordered" evidence="1">
    <location>
        <begin position="1"/>
        <end position="27"/>
    </location>
</feature>
<dbReference type="AlphaFoldDB" id="A0AAD6PU73"/>
<evidence type="ECO:0008006" key="4">
    <source>
        <dbReference type="Google" id="ProtNLM"/>
    </source>
</evidence>
<proteinExistence type="predicted"/>
<keyword evidence="3" id="KW-1185">Reference proteome</keyword>
<evidence type="ECO:0000313" key="3">
    <source>
        <dbReference type="Proteomes" id="UP001164929"/>
    </source>
</evidence>
<evidence type="ECO:0000256" key="1">
    <source>
        <dbReference type="SAM" id="MobiDB-lite"/>
    </source>
</evidence>
<feature type="compositionally biased region" description="Basic and acidic residues" evidence="1">
    <location>
        <begin position="1"/>
        <end position="11"/>
    </location>
</feature>
<evidence type="ECO:0000313" key="2">
    <source>
        <dbReference type="EMBL" id="KAJ6967957.1"/>
    </source>
</evidence>
<protein>
    <recommendedName>
        <fullName evidence="4">Cysteine-rich transmembrane CYSTM domain-containing protein</fullName>
    </recommendedName>
</protein>
<accession>A0AAD6PU73</accession>